<organism evidence="7 8">
    <name type="scientific">Nocardioides zeae</name>
    <dbReference type="NCBI Taxonomy" id="1457234"/>
    <lineage>
        <taxon>Bacteria</taxon>
        <taxon>Bacillati</taxon>
        <taxon>Actinomycetota</taxon>
        <taxon>Actinomycetes</taxon>
        <taxon>Propionibacteriales</taxon>
        <taxon>Nocardioidaceae</taxon>
        <taxon>Nocardioides</taxon>
    </lineage>
</organism>
<name>A0A6P0HKT9_9ACTN</name>
<evidence type="ECO:0000256" key="1">
    <source>
        <dbReference type="ARBA" id="ARBA00023015"/>
    </source>
</evidence>
<gene>
    <name evidence="7" type="ORF">G3T38_11495</name>
</gene>
<dbReference type="InterPro" id="IPR001647">
    <property type="entry name" value="HTH_TetR"/>
</dbReference>
<dbReference type="GO" id="GO:0003700">
    <property type="term" value="F:DNA-binding transcription factor activity"/>
    <property type="evidence" value="ECO:0007669"/>
    <property type="project" value="TreeGrafter"/>
</dbReference>
<dbReference type="Pfam" id="PF13305">
    <property type="entry name" value="TetR_C_33"/>
    <property type="match status" value="1"/>
</dbReference>
<accession>A0A6P0HKT9</accession>
<evidence type="ECO:0000256" key="5">
    <source>
        <dbReference type="SAM" id="MobiDB-lite"/>
    </source>
</evidence>
<dbReference type="InterPro" id="IPR036271">
    <property type="entry name" value="Tet_transcr_reg_TetR-rel_C_sf"/>
</dbReference>
<dbReference type="SUPFAM" id="SSF46689">
    <property type="entry name" value="Homeodomain-like"/>
    <property type="match status" value="1"/>
</dbReference>
<comment type="caution">
    <text evidence="7">The sequence shown here is derived from an EMBL/GenBank/DDBJ whole genome shotgun (WGS) entry which is preliminary data.</text>
</comment>
<keyword evidence="1" id="KW-0805">Transcription regulation</keyword>
<dbReference type="AlphaFoldDB" id="A0A6P0HKT9"/>
<protein>
    <submittedName>
        <fullName evidence="7">TetR/AcrR family transcriptional regulator</fullName>
    </submittedName>
</protein>
<dbReference type="InterPro" id="IPR050109">
    <property type="entry name" value="HTH-type_TetR-like_transc_reg"/>
</dbReference>
<dbReference type="PANTHER" id="PTHR30055">
    <property type="entry name" value="HTH-TYPE TRANSCRIPTIONAL REGULATOR RUTR"/>
    <property type="match status" value="1"/>
</dbReference>
<keyword evidence="3" id="KW-0804">Transcription</keyword>
<evidence type="ECO:0000256" key="2">
    <source>
        <dbReference type="ARBA" id="ARBA00023125"/>
    </source>
</evidence>
<dbReference type="Pfam" id="PF00440">
    <property type="entry name" value="TetR_N"/>
    <property type="match status" value="1"/>
</dbReference>
<keyword evidence="8" id="KW-1185">Reference proteome</keyword>
<evidence type="ECO:0000256" key="4">
    <source>
        <dbReference type="PROSITE-ProRule" id="PRU00335"/>
    </source>
</evidence>
<proteinExistence type="predicted"/>
<sequence>MDTSTDHSPGEVMSDSSAVPDGGAAGLSRRDRLRIATIEEIKAAARELLLPPPGGGDLSLRAVAREIGMTPSAIYRYFESRQDLIEALARDALESAGAALRTADEADTHASAFSRAVALASAYRRWCLDHQAEFALVFRDGQRADTLRLDTVAFYSVPLQILLEELRAERVRIPAHTDVVPTVRADVLELAAGLAPEGVEPATIVYLISVWAAVHGFVCLELFGHVPSILDDPEDAFERHVRLVLRSVLEYA</sequence>
<reference evidence="7 8" key="1">
    <citation type="journal article" date="2014" name="Int. J. Syst. Evol. Microbiol.">
        <title>Nocardioides zeae sp. nov., isolated from the stem of Zea mays.</title>
        <authorList>
            <person name="Glaeser S.P."/>
            <person name="McInroy J.A."/>
            <person name="Busse H.J."/>
            <person name="Kampfer P."/>
        </authorList>
    </citation>
    <scope>NUCLEOTIDE SEQUENCE [LARGE SCALE GENOMIC DNA]</scope>
    <source>
        <strain evidence="7 8">JCM 30728</strain>
    </source>
</reference>
<evidence type="ECO:0000313" key="8">
    <source>
        <dbReference type="Proteomes" id="UP000468687"/>
    </source>
</evidence>
<dbReference type="SUPFAM" id="SSF48498">
    <property type="entry name" value="Tetracyclin repressor-like, C-terminal domain"/>
    <property type="match status" value="1"/>
</dbReference>
<evidence type="ECO:0000256" key="3">
    <source>
        <dbReference type="ARBA" id="ARBA00023163"/>
    </source>
</evidence>
<feature type="DNA-binding region" description="H-T-H motif" evidence="4">
    <location>
        <begin position="59"/>
        <end position="78"/>
    </location>
</feature>
<evidence type="ECO:0000313" key="7">
    <source>
        <dbReference type="EMBL" id="NEN78900.1"/>
    </source>
</evidence>
<dbReference type="PANTHER" id="PTHR30055:SF243">
    <property type="entry name" value="HTH-TYPE TRANSCRIPTIONAL REGULATOR RV1816"/>
    <property type="match status" value="1"/>
</dbReference>
<keyword evidence="2 4" id="KW-0238">DNA-binding</keyword>
<dbReference type="InterPro" id="IPR009057">
    <property type="entry name" value="Homeodomain-like_sf"/>
</dbReference>
<dbReference type="GO" id="GO:0000976">
    <property type="term" value="F:transcription cis-regulatory region binding"/>
    <property type="evidence" value="ECO:0007669"/>
    <property type="project" value="TreeGrafter"/>
</dbReference>
<dbReference type="PROSITE" id="PS50977">
    <property type="entry name" value="HTH_TETR_2"/>
    <property type="match status" value="1"/>
</dbReference>
<evidence type="ECO:0000259" key="6">
    <source>
        <dbReference type="PROSITE" id="PS50977"/>
    </source>
</evidence>
<feature type="domain" description="HTH tetR-type" evidence="6">
    <location>
        <begin position="35"/>
        <end position="96"/>
    </location>
</feature>
<dbReference type="InterPro" id="IPR025996">
    <property type="entry name" value="MT1864/Rv1816-like_C"/>
</dbReference>
<dbReference type="Gene3D" id="1.10.357.10">
    <property type="entry name" value="Tetracycline Repressor, domain 2"/>
    <property type="match status" value="1"/>
</dbReference>
<dbReference type="RefSeq" id="WP_163772448.1">
    <property type="nucleotide sequence ID" value="NZ_JAAGXA010000007.1"/>
</dbReference>
<dbReference type="Proteomes" id="UP000468687">
    <property type="component" value="Unassembled WGS sequence"/>
</dbReference>
<dbReference type="EMBL" id="JAAGXA010000007">
    <property type="protein sequence ID" value="NEN78900.1"/>
    <property type="molecule type" value="Genomic_DNA"/>
</dbReference>
<feature type="region of interest" description="Disordered" evidence="5">
    <location>
        <begin position="1"/>
        <end position="25"/>
    </location>
</feature>